<proteinExistence type="predicted"/>
<evidence type="ECO:0000313" key="2">
    <source>
        <dbReference type="Proteomes" id="UP001234602"/>
    </source>
</evidence>
<dbReference type="InterPro" id="IPR035948">
    <property type="entry name" value="YwqG-like_sf"/>
</dbReference>
<gene>
    <name evidence="1" type="ORF">QUF89_01700</name>
</gene>
<accession>A0AAW7I7H4</accession>
<organism evidence="1 2">
    <name type="scientific">Peribacillus simplex</name>
    <dbReference type="NCBI Taxonomy" id="1478"/>
    <lineage>
        <taxon>Bacteria</taxon>
        <taxon>Bacillati</taxon>
        <taxon>Bacillota</taxon>
        <taxon>Bacilli</taxon>
        <taxon>Bacillales</taxon>
        <taxon>Bacillaceae</taxon>
        <taxon>Peribacillus</taxon>
    </lineage>
</organism>
<dbReference type="AlphaFoldDB" id="A0AAW7I7H4"/>
<dbReference type="Gene3D" id="2.30.320.10">
    <property type="entry name" value="YwqG-like"/>
    <property type="match status" value="1"/>
</dbReference>
<comment type="caution">
    <text evidence="1">The sequence shown here is derived from an EMBL/GenBank/DDBJ whole genome shotgun (WGS) entry which is preliminary data.</text>
</comment>
<dbReference type="EMBL" id="JAUCEY010000007">
    <property type="protein sequence ID" value="MDM5450968.1"/>
    <property type="molecule type" value="Genomic_DNA"/>
</dbReference>
<dbReference type="SUPFAM" id="SSF103032">
    <property type="entry name" value="Hypothetical protein YwqG"/>
    <property type="match status" value="1"/>
</dbReference>
<dbReference type="PANTHER" id="PTHR36436:SF6">
    <property type="entry name" value="SLL5081 PROTEIN"/>
    <property type="match status" value="1"/>
</dbReference>
<protein>
    <submittedName>
        <fullName evidence="1">YwqG family protein</fullName>
    </submittedName>
</protein>
<reference evidence="1" key="1">
    <citation type="submission" date="2023-06" db="EMBL/GenBank/DDBJ databases">
        <title>Comparative genomics of Bacillaceae isolates and their secondary metabolite potential.</title>
        <authorList>
            <person name="Song L."/>
            <person name="Nielsen L.J."/>
            <person name="Mohite O."/>
            <person name="Xu X."/>
            <person name="Weber T."/>
            <person name="Kovacs A.T."/>
        </authorList>
    </citation>
    <scope>NUCLEOTIDE SEQUENCE</scope>
    <source>
        <strain evidence="1">D8_B_37</strain>
    </source>
</reference>
<evidence type="ECO:0000313" key="1">
    <source>
        <dbReference type="EMBL" id="MDM5450968.1"/>
    </source>
</evidence>
<dbReference type="InterPro" id="IPR015315">
    <property type="entry name" value="DUF1963"/>
</dbReference>
<name>A0AAW7I7H4_9BACI</name>
<dbReference type="Pfam" id="PF09234">
    <property type="entry name" value="DUF1963"/>
    <property type="match status" value="1"/>
</dbReference>
<dbReference type="Proteomes" id="UP001234602">
    <property type="component" value="Unassembled WGS sequence"/>
</dbReference>
<dbReference type="RefSeq" id="WP_289319147.1">
    <property type="nucleotide sequence ID" value="NZ_JAUCEY010000007.1"/>
</dbReference>
<sequence length="274" mass="32025">MEEHLINNLIKKHQLTPYQERIISESRSCVSLVAKKINEKEIPIGYSKLGGKADLPLGFKYPHQCGVTLSFIAQINCEIASKLDTSNLLPKKGFLYFFYECDKQFSGIQLKEKPFWRVLYYDGIDKDLYRTEFPDDLLKEFQFSPAVLNEERGISFADIDSDELSNINWSDDIKDGYLDFIEGYWDSINLKHQLLGYPKTIQLEVFTEVLPFIQEDKEDFNISLKDLTLLLQIETDEENTDMLWGDEGIIYFVMTKEDLRNKNFNHVWLSLQSK</sequence>
<dbReference type="PANTHER" id="PTHR36436">
    <property type="entry name" value="SLL5081 PROTEIN"/>
    <property type="match status" value="1"/>
</dbReference>